<dbReference type="GO" id="GO:0003700">
    <property type="term" value="F:DNA-binding transcription factor activity"/>
    <property type="evidence" value="ECO:0007669"/>
    <property type="project" value="InterPro"/>
</dbReference>
<dbReference type="Gene3D" id="1.10.10.10">
    <property type="entry name" value="Winged helix-like DNA-binding domain superfamily/Winged helix DNA-binding domain"/>
    <property type="match status" value="1"/>
</dbReference>
<reference evidence="2" key="1">
    <citation type="submission" date="2019-08" db="EMBL/GenBank/DDBJ databases">
        <authorList>
            <person name="Kucharzyk K."/>
            <person name="Murdoch R.W."/>
            <person name="Higgins S."/>
            <person name="Loffler F."/>
        </authorList>
    </citation>
    <scope>NUCLEOTIDE SEQUENCE</scope>
</reference>
<dbReference type="Pfam" id="PF01047">
    <property type="entry name" value="MarR"/>
    <property type="match status" value="1"/>
</dbReference>
<dbReference type="AlphaFoldDB" id="A0A645ADR1"/>
<dbReference type="PANTHER" id="PTHR33164">
    <property type="entry name" value="TRANSCRIPTIONAL REGULATOR, MARR FAMILY"/>
    <property type="match status" value="1"/>
</dbReference>
<sequence>MKKRFIPTREMLEKDAKIVPAINPSSIIAMLRVLEAAAEIQHAIFDILERDYQLSEGKLHVMIALHHEIDGLAPSQLAERAGVTRATISAMLHRMTRDGLTYSFSDSNDGRAKKICLTEKGRSFMEAVLPGHFLRITKLMRRLSEKEQEELIDLLKKVAGE</sequence>
<gene>
    <name evidence="2" type="ORF">SDC9_98093</name>
</gene>
<evidence type="ECO:0000313" key="2">
    <source>
        <dbReference type="EMBL" id="MPM51345.1"/>
    </source>
</evidence>
<comment type="caution">
    <text evidence="2">The sequence shown here is derived from an EMBL/GenBank/DDBJ whole genome shotgun (WGS) entry which is preliminary data.</text>
</comment>
<dbReference type="GO" id="GO:0006950">
    <property type="term" value="P:response to stress"/>
    <property type="evidence" value="ECO:0007669"/>
    <property type="project" value="TreeGrafter"/>
</dbReference>
<dbReference type="EMBL" id="VSSQ01013372">
    <property type="protein sequence ID" value="MPM51345.1"/>
    <property type="molecule type" value="Genomic_DNA"/>
</dbReference>
<dbReference type="SMART" id="SM00347">
    <property type="entry name" value="HTH_MARR"/>
    <property type="match status" value="1"/>
</dbReference>
<feature type="domain" description="HTH marR-type" evidence="1">
    <location>
        <begin position="27"/>
        <end position="160"/>
    </location>
</feature>
<dbReference type="InterPro" id="IPR036390">
    <property type="entry name" value="WH_DNA-bd_sf"/>
</dbReference>
<dbReference type="InterPro" id="IPR000835">
    <property type="entry name" value="HTH_MarR-typ"/>
</dbReference>
<organism evidence="2">
    <name type="scientific">bioreactor metagenome</name>
    <dbReference type="NCBI Taxonomy" id="1076179"/>
    <lineage>
        <taxon>unclassified sequences</taxon>
        <taxon>metagenomes</taxon>
        <taxon>ecological metagenomes</taxon>
    </lineage>
</organism>
<proteinExistence type="predicted"/>
<dbReference type="InterPro" id="IPR039422">
    <property type="entry name" value="MarR/SlyA-like"/>
</dbReference>
<accession>A0A645ADR1</accession>
<protein>
    <recommendedName>
        <fullName evidence="1">HTH marR-type domain-containing protein</fullName>
    </recommendedName>
</protein>
<dbReference type="PROSITE" id="PS50995">
    <property type="entry name" value="HTH_MARR_2"/>
    <property type="match status" value="1"/>
</dbReference>
<dbReference type="PANTHER" id="PTHR33164:SF43">
    <property type="entry name" value="HTH-TYPE TRANSCRIPTIONAL REPRESSOR YETL"/>
    <property type="match status" value="1"/>
</dbReference>
<dbReference type="InterPro" id="IPR036388">
    <property type="entry name" value="WH-like_DNA-bd_sf"/>
</dbReference>
<name>A0A645ADR1_9ZZZZ</name>
<dbReference type="PRINTS" id="PR00598">
    <property type="entry name" value="HTHMARR"/>
</dbReference>
<dbReference type="SUPFAM" id="SSF46785">
    <property type="entry name" value="Winged helix' DNA-binding domain"/>
    <property type="match status" value="1"/>
</dbReference>
<evidence type="ECO:0000259" key="1">
    <source>
        <dbReference type="PROSITE" id="PS50995"/>
    </source>
</evidence>